<name>A0A508TU89_9BRAD</name>
<dbReference type="OrthoDB" id="8252733at2"/>
<organism evidence="1 2">
    <name type="scientific">Bradyrhizobium ivorense</name>
    <dbReference type="NCBI Taxonomy" id="2511166"/>
    <lineage>
        <taxon>Bacteria</taxon>
        <taxon>Pseudomonadati</taxon>
        <taxon>Pseudomonadota</taxon>
        <taxon>Alphaproteobacteria</taxon>
        <taxon>Hyphomicrobiales</taxon>
        <taxon>Nitrobacteraceae</taxon>
        <taxon>Bradyrhizobium</taxon>
    </lineage>
</organism>
<keyword evidence="2" id="KW-1185">Reference proteome</keyword>
<dbReference type="RefSeq" id="WP_139863651.1">
    <property type="nucleotide sequence ID" value="NZ_CAADFC020000029.1"/>
</dbReference>
<proteinExistence type="predicted"/>
<dbReference type="EMBL" id="CAADFC020000029">
    <property type="protein sequence ID" value="VIO77911.1"/>
    <property type="molecule type" value="Genomic_DNA"/>
</dbReference>
<dbReference type="AlphaFoldDB" id="A0A508TU89"/>
<evidence type="ECO:0000313" key="2">
    <source>
        <dbReference type="Proteomes" id="UP000328092"/>
    </source>
</evidence>
<sequence>MSALTLWNNMTRREQRIIIKLFGGGSLHGDSMNETINLMRLGLISENGLTPVGLEVFIAAFKAQRDIRQAEVAA</sequence>
<evidence type="ECO:0000313" key="1">
    <source>
        <dbReference type="EMBL" id="VIO77911.1"/>
    </source>
</evidence>
<protein>
    <submittedName>
        <fullName evidence="1">Uncharacterized protein</fullName>
    </submittedName>
</protein>
<comment type="caution">
    <text evidence="1">The sequence shown here is derived from an EMBL/GenBank/DDBJ whole genome shotgun (WGS) entry which is preliminary data.</text>
</comment>
<accession>A0A508TU89</accession>
<gene>
    <name evidence="1" type="ORF">CI1B_70940</name>
</gene>
<dbReference type="Proteomes" id="UP000328092">
    <property type="component" value="Unassembled WGS sequence"/>
</dbReference>
<reference evidence="1" key="1">
    <citation type="submission" date="2019-02" db="EMBL/GenBank/DDBJ databases">
        <authorList>
            <person name="Pothier F.J."/>
        </authorList>
    </citation>
    <scope>NUCLEOTIDE SEQUENCE</scope>
    <source>
        <strain evidence="1">CI-1B</strain>
    </source>
</reference>